<dbReference type="Gene3D" id="2.30.110.20">
    <property type="entry name" value="Hcp1-like"/>
    <property type="match status" value="1"/>
</dbReference>
<dbReference type="Proteomes" id="UP000202440">
    <property type="component" value="Chromosome"/>
</dbReference>
<evidence type="ECO:0000313" key="2">
    <source>
        <dbReference type="Proteomes" id="UP000202440"/>
    </source>
</evidence>
<keyword evidence="2" id="KW-1185">Reference proteome</keyword>
<dbReference type="PANTHER" id="PTHR36152">
    <property type="entry name" value="CYTOPLASMIC PROTEIN-RELATED"/>
    <property type="match status" value="1"/>
</dbReference>
<reference evidence="1 2" key="1">
    <citation type="submission" date="2017-07" db="EMBL/GenBank/DDBJ databases">
        <title>Annotated genome sequence of Bacterioplanes sanyensis isolated from Red Sea.</title>
        <authorList>
            <person name="Rehman Z.U."/>
        </authorList>
    </citation>
    <scope>NUCLEOTIDE SEQUENCE [LARGE SCALE GENOMIC DNA]</scope>
    <source>
        <strain evidence="1 2">NV9</strain>
    </source>
</reference>
<gene>
    <name evidence="1" type="ORF">CHH28_14580</name>
</gene>
<accession>A0A222FNM6</accession>
<organism evidence="1 2">
    <name type="scientific">Bacterioplanes sanyensis</name>
    <dbReference type="NCBI Taxonomy" id="1249553"/>
    <lineage>
        <taxon>Bacteria</taxon>
        <taxon>Pseudomonadati</taxon>
        <taxon>Pseudomonadota</taxon>
        <taxon>Gammaproteobacteria</taxon>
        <taxon>Oceanospirillales</taxon>
        <taxon>Oceanospirillaceae</taxon>
        <taxon>Bacterioplanes</taxon>
    </lineage>
</organism>
<dbReference type="InterPro" id="IPR053165">
    <property type="entry name" value="HSI-I_assembly_Hcp1"/>
</dbReference>
<proteinExistence type="predicted"/>
<evidence type="ECO:0000313" key="1">
    <source>
        <dbReference type="EMBL" id="ASP39823.1"/>
    </source>
</evidence>
<dbReference type="EMBL" id="CP022530">
    <property type="protein sequence ID" value="ASP39823.1"/>
    <property type="molecule type" value="Genomic_DNA"/>
</dbReference>
<dbReference type="PANTHER" id="PTHR36152:SF1">
    <property type="entry name" value="UBIQUITIN-LIKE DOMAIN-CONTAINING PROTEIN"/>
    <property type="match status" value="1"/>
</dbReference>
<dbReference type="Pfam" id="PF05638">
    <property type="entry name" value="T6SS_HCP"/>
    <property type="match status" value="1"/>
</dbReference>
<dbReference type="KEGG" id="bsan:CHH28_14580"/>
<sequence length="203" mass="21965">MDLILLELGDAALTKPKGNDVAAGGSLIDGLAESSADWQAVTANPGNLGFDATKCVELVSINQGIQQQVTTDVSNSARTSGRPIISDFTCVKYVDVTSPKLYEHCLKAKLLDASGAPCRIHVLRNSGDRLNLLMQFELTQVLISEIQFQSHPNDMATEQFKLNFTEISWVHCLQGPGLENKGHVATGWSVVRNRPIAPGSYTL</sequence>
<dbReference type="RefSeq" id="WP_094060997.1">
    <property type="nucleotide sequence ID" value="NZ_CP022530.1"/>
</dbReference>
<dbReference type="OrthoDB" id="6869716at2"/>
<evidence type="ECO:0008006" key="3">
    <source>
        <dbReference type="Google" id="ProtNLM"/>
    </source>
</evidence>
<protein>
    <recommendedName>
        <fullName evidence="3">Hcp1 family type VI secretion system effector</fullName>
    </recommendedName>
</protein>
<dbReference type="InterPro" id="IPR036624">
    <property type="entry name" value="Hcp1-lik_sf"/>
</dbReference>
<dbReference type="SUPFAM" id="SSF141452">
    <property type="entry name" value="Hcp1-like"/>
    <property type="match status" value="1"/>
</dbReference>
<name>A0A222FNM6_9GAMM</name>
<dbReference type="InterPro" id="IPR008514">
    <property type="entry name" value="T6SS_Hcp"/>
</dbReference>
<dbReference type="AlphaFoldDB" id="A0A222FNM6"/>